<organism evidence="3 4">
    <name type="scientific">Actinokineospora bangkokensis</name>
    <dbReference type="NCBI Taxonomy" id="1193682"/>
    <lineage>
        <taxon>Bacteria</taxon>
        <taxon>Bacillati</taxon>
        <taxon>Actinomycetota</taxon>
        <taxon>Actinomycetes</taxon>
        <taxon>Pseudonocardiales</taxon>
        <taxon>Pseudonocardiaceae</taxon>
        <taxon>Actinokineospora</taxon>
    </lineage>
</organism>
<comment type="caution">
    <text evidence="3">The sequence shown here is derived from an EMBL/GenBank/DDBJ whole genome shotgun (WGS) entry which is preliminary data.</text>
</comment>
<evidence type="ECO:0000313" key="3">
    <source>
        <dbReference type="EMBL" id="OLR89561.1"/>
    </source>
</evidence>
<protein>
    <recommendedName>
        <fullName evidence="5">Single-stranded DNA-binding protein</fullName>
    </recommendedName>
</protein>
<dbReference type="STRING" id="1193682.BJP25_05660"/>
<evidence type="ECO:0000256" key="1">
    <source>
        <dbReference type="ARBA" id="ARBA00023125"/>
    </source>
</evidence>
<dbReference type="EMBL" id="MKQR01000032">
    <property type="protein sequence ID" value="OLR89561.1"/>
    <property type="molecule type" value="Genomic_DNA"/>
</dbReference>
<sequence>MNETMVTLTGWVVAPVEQRRYEEGKTLSRFRMVSKERRYDADTAAWVDGHQFYCEVQCWDRFGENVAAGLGRGDPVVVHGRLRVEEYEWEGAQRTTLVVRASAVGRNLRFPRPADAEPIGADAAADAA</sequence>
<dbReference type="OrthoDB" id="9809878at2"/>
<dbReference type="AlphaFoldDB" id="A0A1Q9LC04"/>
<dbReference type="PROSITE" id="PS50935">
    <property type="entry name" value="SSB"/>
    <property type="match status" value="1"/>
</dbReference>
<dbReference type="InterPro" id="IPR000424">
    <property type="entry name" value="Primosome_PriB/ssb"/>
</dbReference>
<gene>
    <name evidence="3" type="ORF">BJP25_05660</name>
</gene>
<dbReference type="CDD" id="cd04496">
    <property type="entry name" value="SSB_OBF"/>
    <property type="match status" value="1"/>
</dbReference>
<dbReference type="Pfam" id="PF00436">
    <property type="entry name" value="SSB"/>
    <property type="match status" value="1"/>
</dbReference>
<reference evidence="3 4" key="1">
    <citation type="submission" date="2016-10" db="EMBL/GenBank/DDBJ databases">
        <title>The Draft Genome Sequence of Actinokineospora bangkokensis 44EHWT reveals the biosynthetic pathway of antifungal compounds Thailandins with unusual extender unit butylmalonyl-CoA.</title>
        <authorList>
            <person name="Greule A."/>
            <person name="Intra B."/>
            <person name="Flemming S."/>
            <person name="Rommel M.G."/>
            <person name="Panbangred W."/>
            <person name="Bechthold A."/>
        </authorList>
    </citation>
    <scope>NUCLEOTIDE SEQUENCE [LARGE SCALE GENOMIC DNA]</scope>
    <source>
        <strain evidence="3 4">44EHW</strain>
    </source>
</reference>
<dbReference type="RefSeq" id="WP_075978744.1">
    <property type="nucleotide sequence ID" value="NZ_MKQR01000032.1"/>
</dbReference>
<dbReference type="SUPFAM" id="SSF50249">
    <property type="entry name" value="Nucleic acid-binding proteins"/>
    <property type="match status" value="1"/>
</dbReference>
<evidence type="ECO:0008006" key="5">
    <source>
        <dbReference type="Google" id="ProtNLM"/>
    </source>
</evidence>
<proteinExistence type="predicted"/>
<keyword evidence="1 2" id="KW-0238">DNA-binding</keyword>
<evidence type="ECO:0000313" key="4">
    <source>
        <dbReference type="Proteomes" id="UP000186040"/>
    </source>
</evidence>
<accession>A0A1Q9LC04</accession>
<name>A0A1Q9LC04_9PSEU</name>
<keyword evidence="4" id="KW-1185">Reference proteome</keyword>
<evidence type="ECO:0000256" key="2">
    <source>
        <dbReference type="PROSITE-ProRule" id="PRU00252"/>
    </source>
</evidence>
<dbReference type="Gene3D" id="2.40.50.140">
    <property type="entry name" value="Nucleic acid-binding proteins"/>
    <property type="match status" value="1"/>
</dbReference>
<dbReference type="InterPro" id="IPR012340">
    <property type="entry name" value="NA-bd_OB-fold"/>
</dbReference>
<dbReference type="GO" id="GO:0003697">
    <property type="term" value="F:single-stranded DNA binding"/>
    <property type="evidence" value="ECO:0007669"/>
    <property type="project" value="InterPro"/>
</dbReference>
<dbReference type="Proteomes" id="UP000186040">
    <property type="component" value="Unassembled WGS sequence"/>
</dbReference>